<keyword evidence="10 15" id="KW-0472">Membrane</keyword>
<evidence type="ECO:0000256" key="16">
    <source>
        <dbReference type="SAM" id="SignalP"/>
    </source>
</evidence>
<evidence type="ECO:0000256" key="15">
    <source>
        <dbReference type="SAM" id="Phobius"/>
    </source>
</evidence>
<dbReference type="PANTHER" id="PTHR15549:SF30">
    <property type="entry name" value="MID2 DOMAIN-CONTAINING PROTEIN"/>
    <property type="match status" value="1"/>
</dbReference>
<dbReference type="RefSeq" id="XP_018142897.1">
    <property type="nucleotide sequence ID" value="XM_018292010.1"/>
</dbReference>
<feature type="domain" description="CFEM" evidence="17">
    <location>
        <begin position="1"/>
        <end position="115"/>
    </location>
</feature>
<feature type="region of interest" description="Disordered" evidence="14">
    <location>
        <begin position="223"/>
        <end position="244"/>
    </location>
</feature>
<keyword evidence="12" id="KW-0449">Lipoprotein</keyword>
<comment type="subcellular location">
    <subcellularLocation>
        <location evidence="2">Membrane</location>
        <topology evidence="2">Lipid-anchor</topology>
        <topology evidence="2">GPI-anchor</topology>
    </subcellularLocation>
    <subcellularLocation>
        <location evidence="1">Membrane</location>
        <topology evidence="1">Single-pass membrane protein</topology>
    </subcellularLocation>
    <subcellularLocation>
        <location evidence="3">Secreted</location>
    </subcellularLocation>
</comment>
<evidence type="ECO:0000256" key="6">
    <source>
        <dbReference type="ARBA" id="ARBA00022622"/>
    </source>
</evidence>
<dbReference type="InterPro" id="IPR051694">
    <property type="entry name" value="Immunoregulatory_rcpt-like"/>
</dbReference>
<dbReference type="EMBL" id="LSBJ02000004">
    <property type="protein sequence ID" value="OAQ65810.1"/>
    <property type="molecule type" value="Genomic_DNA"/>
</dbReference>
<keyword evidence="5" id="KW-0964">Secreted</keyword>
<dbReference type="PANTHER" id="PTHR15549">
    <property type="entry name" value="PAIRED IMMUNOGLOBULIN-LIKE TYPE 2 RECEPTOR"/>
    <property type="match status" value="1"/>
</dbReference>
<feature type="signal peptide" evidence="16">
    <location>
        <begin position="1"/>
        <end position="22"/>
    </location>
</feature>
<keyword evidence="11 13" id="KW-1015">Disulfide bond</keyword>
<feature type="region of interest" description="Disordered" evidence="14">
    <location>
        <begin position="97"/>
        <end position="188"/>
    </location>
</feature>
<evidence type="ECO:0000256" key="3">
    <source>
        <dbReference type="ARBA" id="ARBA00004613"/>
    </source>
</evidence>
<protein>
    <submittedName>
        <fullName evidence="18">Extracellular membrane protein, CFEM domain-containing protein</fullName>
    </submittedName>
</protein>
<evidence type="ECO:0000313" key="18">
    <source>
        <dbReference type="EMBL" id="OAQ65810.1"/>
    </source>
</evidence>
<dbReference type="InterPro" id="IPR008427">
    <property type="entry name" value="Extracellular_membr_CFEM_dom"/>
</dbReference>
<evidence type="ECO:0000256" key="9">
    <source>
        <dbReference type="ARBA" id="ARBA00022989"/>
    </source>
</evidence>
<dbReference type="AlphaFoldDB" id="A0A179FKS0"/>
<dbReference type="GeneID" id="28856004"/>
<reference evidence="18 19" key="1">
    <citation type="journal article" date="2016" name="PLoS Pathog.">
        <title>Biosynthesis of antibiotic leucinostatins in bio-control fungus Purpureocillium lilacinum and their inhibition on phytophthora revealed by genome mining.</title>
        <authorList>
            <person name="Wang G."/>
            <person name="Liu Z."/>
            <person name="Lin R."/>
            <person name="Li E."/>
            <person name="Mao Z."/>
            <person name="Ling J."/>
            <person name="Yang Y."/>
            <person name="Yin W.B."/>
            <person name="Xie B."/>
        </authorList>
    </citation>
    <scope>NUCLEOTIDE SEQUENCE [LARGE SCALE GENOMIC DNA]</scope>
    <source>
        <strain evidence="18">170</strain>
    </source>
</reference>
<feature type="compositionally biased region" description="Low complexity" evidence="14">
    <location>
        <begin position="98"/>
        <end position="188"/>
    </location>
</feature>
<feature type="transmembrane region" description="Helical" evidence="15">
    <location>
        <begin position="194"/>
        <end position="218"/>
    </location>
</feature>
<evidence type="ECO:0000256" key="14">
    <source>
        <dbReference type="SAM" id="MobiDB-lite"/>
    </source>
</evidence>
<keyword evidence="9 15" id="KW-1133">Transmembrane helix</keyword>
<dbReference type="STRING" id="1380566.A0A179FKS0"/>
<gene>
    <name evidence="18" type="ORF">VFPPC_14241</name>
</gene>
<comment type="caution">
    <text evidence="18">The sequence shown here is derived from an EMBL/GenBank/DDBJ whole genome shotgun (WGS) entry which is preliminary data.</text>
</comment>
<comment type="caution">
    <text evidence="13">Lacks conserved residue(s) required for the propagation of feature annotation.</text>
</comment>
<dbReference type="Pfam" id="PF05730">
    <property type="entry name" value="CFEM"/>
    <property type="match status" value="1"/>
</dbReference>
<evidence type="ECO:0000259" key="17">
    <source>
        <dbReference type="PROSITE" id="PS52012"/>
    </source>
</evidence>
<accession>A0A179FKS0</accession>
<evidence type="ECO:0000256" key="13">
    <source>
        <dbReference type="PROSITE-ProRule" id="PRU01356"/>
    </source>
</evidence>
<evidence type="ECO:0000256" key="12">
    <source>
        <dbReference type="ARBA" id="ARBA00023288"/>
    </source>
</evidence>
<feature type="disulfide bond" evidence="13">
    <location>
        <begin position="55"/>
        <end position="88"/>
    </location>
</feature>
<sequence>MGRLLPLFLGVLSTLHVLGVSAQAPPACVETCTNNVRNKPSDLKCPDANAAPCFCANPTFSAAILECSKSQCGGTPDNVYTYLSTNFCVGQPLAKPDGTAAPSTGASQTSSPTAQATTSSTSAAATTPATSSPSTTGTETTTTSASTQSTAAAETTGSSTTSSSPSSTTDSAANATSSGDAAGGSTSTGLSQAAIAGIGVGIGAAVIAVAGIVICMLLKGRKRKPNQTGDNMDISRPLPGSGRMYPERSRAYRHERDHSLEKFGNDLEITSHRYEDMVPRTQPRTLV</sequence>
<comment type="similarity">
    <text evidence="4">Belongs to the RBT5 family.</text>
</comment>
<dbReference type="PROSITE" id="PS52012">
    <property type="entry name" value="CFEM"/>
    <property type="match status" value="1"/>
</dbReference>
<organism evidence="18 19">
    <name type="scientific">Pochonia chlamydosporia 170</name>
    <dbReference type="NCBI Taxonomy" id="1380566"/>
    <lineage>
        <taxon>Eukaryota</taxon>
        <taxon>Fungi</taxon>
        <taxon>Dikarya</taxon>
        <taxon>Ascomycota</taxon>
        <taxon>Pezizomycotina</taxon>
        <taxon>Sordariomycetes</taxon>
        <taxon>Hypocreomycetidae</taxon>
        <taxon>Hypocreales</taxon>
        <taxon>Clavicipitaceae</taxon>
        <taxon>Pochonia</taxon>
    </lineage>
</organism>
<dbReference type="GO" id="GO:0098552">
    <property type="term" value="C:side of membrane"/>
    <property type="evidence" value="ECO:0007669"/>
    <property type="project" value="UniProtKB-KW"/>
</dbReference>
<dbReference type="KEGG" id="pchm:VFPPC_14241"/>
<evidence type="ECO:0000256" key="8">
    <source>
        <dbReference type="ARBA" id="ARBA00022729"/>
    </source>
</evidence>
<keyword evidence="8 16" id="KW-0732">Signal</keyword>
<evidence type="ECO:0000256" key="5">
    <source>
        <dbReference type="ARBA" id="ARBA00022525"/>
    </source>
</evidence>
<keyword evidence="19" id="KW-1185">Reference proteome</keyword>
<evidence type="ECO:0000256" key="1">
    <source>
        <dbReference type="ARBA" id="ARBA00004167"/>
    </source>
</evidence>
<proteinExistence type="inferred from homology"/>
<dbReference type="Proteomes" id="UP000078397">
    <property type="component" value="Unassembled WGS sequence"/>
</dbReference>
<evidence type="ECO:0000313" key="19">
    <source>
        <dbReference type="Proteomes" id="UP000078397"/>
    </source>
</evidence>
<evidence type="ECO:0000256" key="7">
    <source>
        <dbReference type="ARBA" id="ARBA00022692"/>
    </source>
</evidence>
<evidence type="ECO:0000256" key="4">
    <source>
        <dbReference type="ARBA" id="ARBA00010031"/>
    </source>
</evidence>
<dbReference type="OrthoDB" id="4778251at2759"/>
<evidence type="ECO:0000256" key="2">
    <source>
        <dbReference type="ARBA" id="ARBA00004589"/>
    </source>
</evidence>
<feature type="chain" id="PRO_5008101822" evidence="16">
    <location>
        <begin position="23"/>
        <end position="287"/>
    </location>
</feature>
<keyword evidence="6" id="KW-0336">GPI-anchor</keyword>
<evidence type="ECO:0000256" key="11">
    <source>
        <dbReference type="ARBA" id="ARBA00023157"/>
    </source>
</evidence>
<dbReference type="GO" id="GO:0071944">
    <property type="term" value="C:cell periphery"/>
    <property type="evidence" value="ECO:0007669"/>
    <property type="project" value="UniProtKB-ARBA"/>
</dbReference>
<name>A0A179FKS0_METCM</name>
<dbReference type="GO" id="GO:0005576">
    <property type="term" value="C:extracellular region"/>
    <property type="evidence" value="ECO:0007669"/>
    <property type="project" value="UniProtKB-SubCell"/>
</dbReference>
<evidence type="ECO:0000256" key="10">
    <source>
        <dbReference type="ARBA" id="ARBA00023136"/>
    </source>
</evidence>
<keyword evidence="6" id="KW-0325">Glycoprotein</keyword>
<keyword evidence="7 15" id="KW-0812">Transmembrane</keyword>